<feature type="compositionally biased region" description="Low complexity" evidence="1">
    <location>
        <begin position="126"/>
        <end position="140"/>
    </location>
</feature>
<reference evidence="2" key="1">
    <citation type="submission" date="2023-10" db="EMBL/GenBank/DDBJ databases">
        <authorList>
            <person name="Noh H."/>
        </authorList>
    </citation>
    <scope>NUCLEOTIDE SEQUENCE</scope>
    <source>
        <strain evidence="2">DUCC4014</strain>
    </source>
</reference>
<evidence type="ECO:0000313" key="3">
    <source>
        <dbReference type="Proteomes" id="UP000827549"/>
    </source>
</evidence>
<gene>
    <name evidence="2" type="ORF">LOC62_01G001506</name>
</gene>
<dbReference type="RefSeq" id="XP_062623985.1">
    <property type="nucleotide sequence ID" value="XM_062768001.1"/>
</dbReference>
<dbReference type="EMBL" id="CP086714">
    <property type="protein sequence ID" value="WOO77953.1"/>
    <property type="molecule type" value="Genomic_DNA"/>
</dbReference>
<sequence>MSLDKPIMLYASANTPKTNPSAGEKRKRKEAGEEPDERLYVRQWEGLGNEVQDQIYDRLEDPANAHLKTASGREANEWMLEQEFEIDGMLFTIAACPDFLGFKCQSAKWKKAMEEETNAFRPWAKGPSSSSAPSTTAGPSERPPPANQVSEYPRISLAIVGTRNPAAALPPSVMERRSVGYIEEATAITIVNGRDLLTLGSSSMVRLEAAKIAGIWFDARHIKLIHGILSTSETGPKTGFELASLVTVPVKPDLYDALLGDLRDREIPEIAADQSPRLPAWEDHWATFSLDRLPLLSMAGPLRHEEYEAFGQFSGDAKAALVEEVKLCLEEDKAAILATGCEWGGECTYGCDKDLRPEAGFRDPYASRRNEVRMLCVMHWQVAWAAFHLCHFPEADFRLYDGVIIQIASYTKPCEGLACSNTDPPFYRARPSASCGDHLLNGKAQLCNPQGGPTCKPCANRYPDLLSTKGIFDAYIGVTAKFQHKELAVRAAAVAASSDPTKDNGQDVQDKFIALGGEFAPPAVIALNVMADCINFEGRGRYLTRAIARLRTQRTLNWLFELEAVPDPLEAY</sequence>
<proteinExistence type="predicted"/>
<dbReference type="GeneID" id="87804761"/>
<accession>A0AAF1BND1</accession>
<dbReference type="Proteomes" id="UP000827549">
    <property type="component" value="Chromosome 1"/>
</dbReference>
<feature type="region of interest" description="Disordered" evidence="1">
    <location>
        <begin position="119"/>
        <end position="148"/>
    </location>
</feature>
<protein>
    <submittedName>
        <fullName evidence="2">Uncharacterized protein</fullName>
    </submittedName>
</protein>
<keyword evidence="3" id="KW-1185">Reference proteome</keyword>
<name>A0AAF1BND1_9TREE</name>
<feature type="region of interest" description="Disordered" evidence="1">
    <location>
        <begin position="1"/>
        <end position="36"/>
    </location>
</feature>
<feature type="compositionally biased region" description="Polar residues" evidence="1">
    <location>
        <begin position="12"/>
        <end position="21"/>
    </location>
</feature>
<dbReference type="AlphaFoldDB" id="A0AAF1BND1"/>
<organism evidence="2 3">
    <name type="scientific">Vanrija pseudolonga</name>
    <dbReference type="NCBI Taxonomy" id="143232"/>
    <lineage>
        <taxon>Eukaryota</taxon>
        <taxon>Fungi</taxon>
        <taxon>Dikarya</taxon>
        <taxon>Basidiomycota</taxon>
        <taxon>Agaricomycotina</taxon>
        <taxon>Tremellomycetes</taxon>
        <taxon>Trichosporonales</taxon>
        <taxon>Trichosporonaceae</taxon>
        <taxon>Vanrija</taxon>
    </lineage>
</organism>
<evidence type="ECO:0000256" key="1">
    <source>
        <dbReference type="SAM" id="MobiDB-lite"/>
    </source>
</evidence>
<evidence type="ECO:0000313" key="2">
    <source>
        <dbReference type="EMBL" id="WOO77953.1"/>
    </source>
</evidence>